<name>A0ABR6F1K8_9SPHI</name>
<feature type="compositionally biased region" description="Low complexity" evidence="1">
    <location>
        <begin position="3317"/>
        <end position="3326"/>
    </location>
</feature>
<dbReference type="Gene3D" id="2.60.40.10">
    <property type="entry name" value="Immunoglobulins"/>
    <property type="match status" value="10"/>
</dbReference>
<evidence type="ECO:0000256" key="1">
    <source>
        <dbReference type="SAM" id="MobiDB-lite"/>
    </source>
</evidence>
<dbReference type="InterPro" id="IPR051172">
    <property type="entry name" value="Chlamydia_OmcB"/>
</dbReference>
<dbReference type="Pfam" id="PF19406">
    <property type="entry name" value="PKD_5"/>
    <property type="match status" value="2"/>
</dbReference>
<dbReference type="InterPro" id="IPR055354">
    <property type="entry name" value="DUF7507"/>
</dbReference>
<keyword evidence="2" id="KW-0732">Signal</keyword>
<dbReference type="Pfam" id="PF13585">
    <property type="entry name" value="CHU_C"/>
    <property type="match status" value="1"/>
</dbReference>
<evidence type="ECO:0000256" key="2">
    <source>
        <dbReference type="SAM" id="SignalP"/>
    </source>
</evidence>
<sequence length="3916" mass="410070">MLHRLRLLVPILFFVLLVNHVFAQNCTVNAGIAQTICPGSTFILTGSASSNLAFKNEPKWTQIAGPAVALSATTNVNKNATAIVTNYVKGVSYTFRLSSQCEDGATVFDDVVYTVSDLNTANAGKDESLCPGTFSLKGSPLAPGETGRWTKINGDSNMPEPVNPGNPGAILQLSPSANLQSATYRWTVTKGDCTSFDDVTITNLGTQPVNAGNDQNLSCYHVSTKTNLSGSYVAKTTSQSGTWLFVSGPSIPVIENKNQHNTPISNLIEGKYIFRWTVSSSCYNGSDEVVINVAKATQEITNAAGSDQLFCDGRTSVVLSGTIPSYAGELITWEYISGGNGSPIFSNTNSPVTTVSGLDSSPGTVYKFKYTISNPITLCTSIGIHEVQFKTAPSITITTTPKPYFAACGEDAVTINYFSVGGTKTDFALVAAPAGSAIEIKMGGINNYTAAIESGKLLDGFNKIGTYILRYRRATENNVGGCSDAYADIKIVISGNASASNAGTRQVLACDVKNATLTGAVPPKGNGKWSQVTGPNTAIFDNTLNSNAEITGLINGSYTFRWVISGGDGGCANSQADVEVVVSENVKPVTVAGNARTTCYDTPVTLTGNIPLKNETALWTVYKNGVPANEVQLSDPTLANATATGLLADTKYTFRWTITNSCNSDFSEVVITTTTTPGVKQALAGADQCFPAATKTFNLDGNIPGAGETGTWILIDSPNAPSFNASSYNTSVTGAINGTYVFQWQLSNGGCVATTDQVSITISDPVTTAIAGANQNLCGNATLLQGNQPGIGKGFWTQTEGAGGAIIANPEAYNTEITGLTDGRYKFTWTISNSSCAAVSSAEVTINVSTPSSIAVAGPDQAVCNQNSTTLAANPVSNGHGRWAAISGPNVPTFSDLGSPTTTVSNLIYGVYQLEWISSGGLFCEDSRDQMTLTVSKAANAGGDKKLCNTNTVTLVGNSNSTGTWSVKSIPAGAATPTLQSTGSNGSIVTGLTPGIYTFTYTIAAFNGCPATSNDAIYTISAPPTIAEAGEDQERCSLITAIAPFQLTANEAISGTGKWTLESGPAGTFSNASLWNSTFQPSTEGVYLLKWEISNGDCTASSSSSDFMKISVSFPPTTAQAGANQLSACTDNVLLQGNTPLIGFGTWTIVSIPSGAPQPIIDQPNNGLSMVTGIVPGDYTFKWTITNGICSPSSSTVNITVTSTPPKKAAANIDQFLCAPTAGGQTSTTLSGNEPTGIETGLWEIISPSPTTATFTDATAYNTTINGLTAGSYTLRWTLTNGSCYSSDEMVIKVDPEATPAVITSGNQTICLYEPLILTANPVTIGVGTWSVENKPAGAPEPVFEHVNDPISNVFGLLEGQYTFKFSTVSGQCNPSEATVTITVTKLLSTAIAGLDQTTCFNSPITLNGNVPASGETGTWTVTSGQPALDYEFSNPNSPTATFKGKVGGLFSLTWTINNIACANSSTLNITVHPELINNNISSAVTAVCEGEKPLLTGSTPTGGAGGYTYQWQLLVNGVFTDISGATGINYTPTLSNTSTVSVTNTYNRVVKSGNCALLNSNSLSITIPPSLKGNTLSTPITNFCFTGDPTVIKGGTMTGGNGSYTYQWQSSLNSTTAYTDIPGATAADYDPEILPVNLTNVNQIYRYKRIVSSGSCTSEITLSITVYPKPSLTSITNTTTCSNTLFSYTPTSAVTGSTFIWTRAVVGGISNEAATGAAGISETLVNTTAVPVIVKYSYTLSSNGCENPTKFIVDVTVNPSPIGTNESIKTLTCGNSVFNYRLQDNIDKTYPIPASFTWTVAANANVTGQVAASGDVINQTLKNNTSTVQEVIYTISPTSKVPGACVGKSFTLTVTVPVCEGITIDKTTSRITAVTKAGDLIPYTIVIKNTGNANQTNVVVKDPFLSPLPLTNPSYTVGNQDNILNTGETWTYSGTYTVLQSDIDNNGKPAFNSGRIVNTATLTSDQQKGPLTGSTSVNIDAVAAYTIVKSSTTAAISKAGQVVPYEIEVKNTGNTSISNVTVNDPMLTNIRLFSGDGNSNNKLDLGETWIFIGSHIVTQPELDNNGNLVPVAVGQLRNTVSVTGQKPDGTAVYPVPPTAEKNIPIVAAGSFTVKKSSTTTLITKAGQIVPFSITVANTGNVALSNILVTDPMIANLSLYSGDIAPANLKLDVNETWTYTGSYTVTQFDLDNNGKPVLKSGNLLNNATVSGVYPNGTPDSKTTNDVLIPIQPFVAYTIEKTADKTAIKAANDLVNYTIKVKNIGDAAINNVQVYDPMFPVLTGPIDDTGVTNVLDKGETWTYTGTYTVSQNDIDRNGNDPTPIGVLSNTATLSGNKPNGAAIDPISSTVLIPLNTTTAFTVIKTADLTEITAAGQKVTYTITVKNTGSTAISNVVIKDPMLTLGLPTGDGGLPNVLDQNETWIYTGTYIVSQANIDNQGNLCPDGYLSNSVNVTGKKPDGSSAGSVTDILEIPIRPAASFLLTKTSDVTEVTKVGDKIIYTVTAENTGVVAIQSLIVNDPMVNLIYQNGDTNTDGKLDVAETWIYSGSYLISQADIDNNGNQIIPGKMVNTVTANGRKPDGTLLADVSATNTVALKSKAQMSVVKASTTSVITKAGEVVPYTITVTNTGTVAITDVKVNDPLLIANPPILSSGDFNANQKLDVNETWTYTGSYTISQADIDNHINSGHLLNTATVDGTSVNGPLSPVTSNEVSIPIKSKAAYTIEKSSTTTTIKVAGEEVTYYITVKNTGDVAIQNVVVKDAMFGLTPVPLNSGDGNANGRLDLLETWNYTFKYIVKQSDIDNNGNTATKGVLSNTATLNGTHPQGTALAEASSTKIIPLTTTSLFSLVKTSDKAAITEAAEVVNYTITLTNTGTEAISGVKVEDPLLVLTLSSGDEVNPGILDVSEVWIYKGAYTVTQADIDRNGNQLINGTATANGNLINVVTATGIKPDGNSSGIVTTTNVIPILPNASFKLTKTSDVPQVAKAGDRVIYTIVAENTGSSAINSLVVNDPMVNLRFLKGDLNNDGKLDKDESWEYTGTYTVTQADIDENGNGIVTGKLVNIASATGRKPDGTLINTPNVEARVDINISGSQMTIKKSSSTTVVNKAGQLIPYLIAVANTGTSSISDVVVNDPMLADLSLMDGDNNNNNKLDVNETWIYTGSYTVTQTDLDNNGNTAVKGKLRNTATVTGSKPNGDSAGTVSSTKDISILQKNDLIYTKVVTGPIGYIAGQTVSYELKVTNTGNTTITNIVLSDNNAVITNGSPIASLSPGQTALATAVHTLTQADVDAGKVINQASLTAQDPNGTPLNKKTDDPSTPSPDDSTIAQIVSPGSITLIKTAILSGDGNTITYNFTVKNTGIVTLSNIGISDTKITENILVQPATLAPGQTGTATASYVISSIEKVTGQVSNTAIVTGTSPNGFKVNDVSGTNANNNTPTLVNLPKITGTKTVTDANGNGIIEAGETLTYQIHISNNGQVDRTDVRVTDPIPLNTNYVVGSASHGGIENGDIVSWNNLTIPANSSLILSLKVTAATALPLGLVKIGNIANIVDPALPTAPIVVETSLPVEGKLESIKTVSDAKGNKDGVAQANETLTYTIEVKNSGGSTLTGIKISDAIPTGLKYINATVDHGGVFNETSNSVDWSIDLAPDAVLSLSFDANVVADVNDLSNIKNIAHILSPNGQTLVPEKTIAIDPSADISIKKELLTTGSVKTGDYVVYKITVTNHGQNKATGVKVSDVLPGTLDAPFELVMGKGSSNFVNTNKTLNWIIGELSLNEQMTLSFKAKVVATGTLVNTATVTADQPDPNPDNNKASSGGLDIGGADLFIPNLFTPNGDGRNDAFEIRGLDQFPDNELVIVNRWGNEVFRTTNYQNNWTGEGLNEGTYYYLLKARKTGSKEWKVFKGYVTLVHNFKK</sequence>
<feature type="signal peptide" evidence="2">
    <location>
        <begin position="1"/>
        <end position="23"/>
    </location>
</feature>
<feature type="chain" id="PRO_5047484751" evidence="2">
    <location>
        <begin position="24"/>
        <end position="3916"/>
    </location>
</feature>
<dbReference type="Proteomes" id="UP000636110">
    <property type="component" value="Unassembled WGS sequence"/>
</dbReference>
<dbReference type="Pfam" id="PF01345">
    <property type="entry name" value="DUF11"/>
    <property type="match status" value="3"/>
</dbReference>
<dbReference type="RefSeq" id="WP_182961202.1">
    <property type="nucleotide sequence ID" value="NZ_WNXC01000009.1"/>
</dbReference>
<dbReference type="InterPro" id="IPR045828">
    <property type="entry name" value="PKD_Bacteroidetes"/>
</dbReference>
<dbReference type="InterPro" id="IPR001434">
    <property type="entry name" value="OmcB-like_DUF11"/>
</dbReference>
<dbReference type="InterPro" id="IPR013783">
    <property type="entry name" value="Ig-like_fold"/>
</dbReference>
<dbReference type="NCBIfam" id="TIGR01451">
    <property type="entry name" value="B_ant_repeat"/>
    <property type="match status" value="13"/>
</dbReference>
<dbReference type="PROSITE" id="PS50853">
    <property type="entry name" value="FN3"/>
    <property type="match status" value="1"/>
</dbReference>
<gene>
    <name evidence="4" type="ORF">GM920_21045</name>
</gene>
<evidence type="ECO:0000313" key="5">
    <source>
        <dbReference type="Proteomes" id="UP000636110"/>
    </source>
</evidence>
<organism evidence="4 5">
    <name type="scientific">Pedobacter gandavensis</name>
    <dbReference type="NCBI Taxonomy" id="2679963"/>
    <lineage>
        <taxon>Bacteria</taxon>
        <taxon>Pseudomonadati</taxon>
        <taxon>Bacteroidota</taxon>
        <taxon>Sphingobacteriia</taxon>
        <taxon>Sphingobacteriales</taxon>
        <taxon>Sphingobacteriaceae</taxon>
        <taxon>Pedobacter</taxon>
    </lineage>
</organism>
<proteinExistence type="predicted"/>
<comment type="caution">
    <text evidence="4">The sequence shown here is derived from an EMBL/GenBank/DDBJ whole genome shotgun (WGS) entry which is preliminary data.</text>
</comment>
<protein>
    <submittedName>
        <fullName evidence="4">DUF11 domain-containing protein</fullName>
    </submittedName>
</protein>
<dbReference type="InterPro" id="IPR047589">
    <property type="entry name" value="DUF11_rpt"/>
</dbReference>
<feature type="domain" description="Fibronectin type-III" evidence="3">
    <location>
        <begin position="582"/>
        <end position="678"/>
    </location>
</feature>
<evidence type="ECO:0000259" key="3">
    <source>
        <dbReference type="PROSITE" id="PS50853"/>
    </source>
</evidence>
<dbReference type="Pfam" id="PF24346">
    <property type="entry name" value="DUF7507"/>
    <property type="match status" value="13"/>
</dbReference>
<dbReference type="PANTHER" id="PTHR34819">
    <property type="entry name" value="LARGE CYSTEINE-RICH PERIPLASMIC PROTEIN OMCB"/>
    <property type="match status" value="1"/>
</dbReference>
<feature type="region of interest" description="Disordered" evidence="1">
    <location>
        <begin position="3300"/>
        <end position="3327"/>
    </location>
</feature>
<accession>A0ABR6F1K8</accession>
<feature type="compositionally biased region" description="Polar residues" evidence="1">
    <location>
        <begin position="3300"/>
        <end position="3311"/>
    </location>
</feature>
<dbReference type="NCBIfam" id="TIGR04131">
    <property type="entry name" value="Bac_Flav_CTERM"/>
    <property type="match status" value="1"/>
</dbReference>
<dbReference type="PANTHER" id="PTHR34819:SF5">
    <property type="entry name" value="CONSERVED REPEAT DOMAIN PROTEIN"/>
    <property type="match status" value="1"/>
</dbReference>
<dbReference type="Gene3D" id="2.60.40.1170">
    <property type="entry name" value="Mu homology domain, subdomain B"/>
    <property type="match status" value="1"/>
</dbReference>
<keyword evidence="5" id="KW-1185">Reference proteome</keyword>
<evidence type="ECO:0000313" key="4">
    <source>
        <dbReference type="EMBL" id="MBB2151401.1"/>
    </source>
</evidence>
<reference evidence="4 5" key="1">
    <citation type="submission" date="2019-11" db="EMBL/GenBank/DDBJ databases">
        <title>Description of Pedobacter sp. LMG 31462T.</title>
        <authorList>
            <person name="Carlier A."/>
            <person name="Qi S."/>
            <person name="Vandamme P."/>
        </authorList>
    </citation>
    <scope>NUCLEOTIDE SEQUENCE [LARGE SCALE GENOMIC DNA]</scope>
    <source>
        <strain evidence="4 5">LMG 31462</strain>
    </source>
</reference>
<dbReference type="EMBL" id="WNXC01000009">
    <property type="protein sequence ID" value="MBB2151401.1"/>
    <property type="molecule type" value="Genomic_DNA"/>
</dbReference>
<dbReference type="InterPro" id="IPR026341">
    <property type="entry name" value="T9SS_type_B"/>
</dbReference>
<dbReference type="Pfam" id="PF22352">
    <property type="entry name" value="K319L-like_PKD"/>
    <property type="match status" value="1"/>
</dbReference>
<dbReference type="InterPro" id="IPR003961">
    <property type="entry name" value="FN3_dom"/>
</dbReference>